<dbReference type="InterPro" id="IPR010720">
    <property type="entry name" value="Alpha-L-AF_C"/>
</dbReference>
<evidence type="ECO:0000256" key="5">
    <source>
        <dbReference type="ARBA" id="ARBA00012670"/>
    </source>
</evidence>
<dbReference type="SMART" id="SM00813">
    <property type="entry name" value="Alpha-L-AF_C"/>
    <property type="match status" value="1"/>
</dbReference>
<name>A0A916VFY1_9BACL</name>
<dbReference type="RefSeq" id="WP_200966628.1">
    <property type="nucleotide sequence ID" value="NZ_BMAQ01000017.1"/>
</dbReference>
<comment type="subunit">
    <text evidence="4">Homohexamer; trimer of dimers.</text>
</comment>
<dbReference type="InterPro" id="IPR055235">
    <property type="entry name" value="ASD1_cat"/>
</dbReference>
<feature type="domain" description="Alpha-L-arabinofuranosidase C-terminal" evidence="9">
    <location>
        <begin position="294"/>
        <end position="494"/>
    </location>
</feature>
<dbReference type="GO" id="GO:0046373">
    <property type="term" value="P:L-arabinose metabolic process"/>
    <property type="evidence" value="ECO:0007669"/>
    <property type="project" value="InterPro"/>
</dbReference>
<dbReference type="Proteomes" id="UP000654993">
    <property type="component" value="Unassembled WGS sequence"/>
</dbReference>
<evidence type="ECO:0000313" key="11">
    <source>
        <dbReference type="Proteomes" id="UP000654993"/>
    </source>
</evidence>
<dbReference type="GO" id="GO:0046556">
    <property type="term" value="F:alpha-L-arabinofuranosidase activity"/>
    <property type="evidence" value="ECO:0007669"/>
    <property type="project" value="UniProtKB-EC"/>
</dbReference>
<dbReference type="SUPFAM" id="SSF51445">
    <property type="entry name" value="(Trans)glycosidases"/>
    <property type="match status" value="1"/>
</dbReference>
<dbReference type="PANTHER" id="PTHR43576">
    <property type="entry name" value="ALPHA-L-ARABINOFURANOSIDASE C-RELATED"/>
    <property type="match status" value="1"/>
</dbReference>
<accession>A0A916VFY1</accession>
<dbReference type="Gene3D" id="2.60.40.1180">
    <property type="entry name" value="Golgi alpha-mannosidase II"/>
    <property type="match status" value="1"/>
</dbReference>
<evidence type="ECO:0000256" key="8">
    <source>
        <dbReference type="ARBA" id="ARBA00023295"/>
    </source>
</evidence>
<organism evidence="10 11">
    <name type="scientific">Insulibacter thermoxylanivorax</name>
    <dbReference type="NCBI Taxonomy" id="2749268"/>
    <lineage>
        <taxon>Bacteria</taxon>
        <taxon>Bacillati</taxon>
        <taxon>Bacillota</taxon>
        <taxon>Bacilli</taxon>
        <taxon>Bacillales</taxon>
        <taxon>Paenibacillaceae</taxon>
        <taxon>Insulibacter</taxon>
    </lineage>
</organism>
<dbReference type="AlphaFoldDB" id="A0A916VFY1"/>
<evidence type="ECO:0000256" key="4">
    <source>
        <dbReference type="ARBA" id="ARBA00011165"/>
    </source>
</evidence>
<evidence type="ECO:0000256" key="2">
    <source>
        <dbReference type="ARBA" id="ARBA00004881"/>
    </source>
</evidence>
<sequence length="505" mass="57981">MVEFKKAKMVVDKEYRISEIDKRIYGSFIEHLGRAVYGGIYEPGHPTADEQGFRQDVLELVRELNVPIVRYPGGNMVSAYNWEDGVGPREQRPRRLELAWRVIETNEIGTNEFADWAKKANSEVMMAVNLGTRGIDAARNFIEYCNHPSGSYYSDLRISHGYKEPHKFKVWCLGNEMDGPWQIGHKTPDEYGRLAVETAKAMRQVDPSIELVVCGSSHSNMPLFPQWEATVLEHTYDHVDYISLHQYFGNREHDSANYLAKSLEMDRFIRTVIATADFVKAKKRSKKTINLSFDEWNVWYHSNEADRKIEPWQIAPPQLEDHYNFEDALLVGTLLITFLKHADRVKIACLAQLVNVIAPIMTEKNGKAWRQTIYYPFMHASQYGRGIALHTLSSSPRYDTKDFTDVPYLESTAVYNEEQDEVTIFAVNRHLEESLELECDMRSFEGYQVVEHIVLHHEDLKARNSAAEEAVKSTTNGDAAVDDGIVRATLLPKSWNVIRLSGRKQ</sequence>
<dbReference type="Pfam" id="PF22848">
    <property type="entry name" value="ASD1_dom"/>
    <property type="match status" value="1"/>
</dbReference>
<evidence type="ECO:0000256" key="7">
    <source>
        <dbReference type="ARBA" id="ARBA00023277"/>
    </source>
</evidence>
<comment type="caution">
    <text evidence="10">The sequence shown here is derived from an EMBL/GenBank/DDBJ whole genome shotgun (WGS) entry which is preliminary data.</text>
</comment>
<dbReference type="EC" id="3.2.1.55" evidence="5"/>
<reference evidence="10" key="2">
    <citation type="journal article" date="2021" name="Data Brief">
        <title>Draft genome sequence data of the facultative, thermophilic, xylanolytic bacterium Paenibacillus sp. strain DA-C8.</title>
        <authorList>
            <person name="Chhe C."/>
            <person name="Uke A."/>
            <person name="Baramee S."/>
            <person name="Ungkulpasvich U."/>
            <person name="Tachaapaikoon C."/>
            <person name="Pason P."/>
            <person name="Waeonukul R."/>
            <person name="Ratanakhanokchai K."/>
            <person name="Kosugi A."/>
        </authorList>
    </citation>
    <scope>NUCLEOTIDE SEQUENCE</scope>
    <source>
        <strain evidence="10">DA-C8</strain>
    </source>
</reference>
<evidence type="ECO:0000313" key="10">
    <source>
        <dbReference type="EMBL" id="GFR38378.1"/>
    </source>
</evidence>
<evidence type="ECO:0000259" key="9">
    <source>
        <dbReference type="SMART" id="SM00813"/>
    </source>
</evidence>
<comment type="pathway">
    <text evidence="2">Glycan metabolism.</text>
</comment>
<proteinExistence type="inferred from homology"/>
<keyword evidence="11" id="KW-1185">Reference proteome</keyword>
<dbReference type="InterPro" id="IPR017853">
    <property type="entry name" value="GH"/>
</dbReference>
<keyword evidence="7" id="KW-0119">Carbohydrate metabolism</keyword>
<dbReference type="PANTHER" id="PTHR43576:SF3">
    <property type="entry name" value="ALPHA-L-ARABINOFURANOSIDASE C"/>
    <property type="match status" value="1"/>
</dbReference>
<evidence type="ECO:0000256" key="6">
    <source>
        <dbReference type="ARBA" id="ARBA00022801"/>
    </source>
</evidence>
<dbReference type="GO" id="GO:0000272">
    <property type="term" value="P:polysaccharide catabolic process"/>
    <property type="evidence" value="ECO:0007669"/>
    <property type="project" value="TreeGrafter"/>
</dbReference>
<dbReference type="Pfam" id="PF06964">
    <property type="entry name" value="Alpha-L-AF_C"/>
    <property type="match status" value="1"/>
</dbReference>
<dbReference type="EMBL" id="BMAQ01000017">
    <property type="protein sequence ID" value="GFR38378.1"/>
    <property type="molecule type" value="Genomic_DNA"/>
</dbReference>
<dbReference type="SUPFAM" id="SSF51011">
    <property type="entry name" value="Glycosyl hydrolase domain"/>
    <property type="match status" value="1"/>
</dbReference>
<comment type="similarity">
    <text evidence="3">Belongs to the glycosyl hydrolase 51 family.</text>
</comment>
<evidence type="ECO:0000256" key="3">
    <source>
        <dbReference type="ARBA" id="ARBA00007186"/>
    </source>
</evidence>
<comment type="catalytic activity">
    <reaction evidence="1">
        <text>Hydrolysis of terminal non-reducing alpha-L-arabinofuranoside residues in alpha-L-arabinosides.</text>
        <dbReference type="EC" id="3.2.1.55"/>
    </reaction>
</comment>
<gene>
    <name evidence="10" type="primary">abfA</name>
    <name evidence="10" type="ORF">PRECH8_16740</name>
</gene>
<dbReference type="InterPro" id="IPR013780">
    <property type="entry name" value="Glyco_hydro_b"/>
</dbReference>
<dbReference type="Gene3D" id="3.20.20.80">
    <property type="entry name" value="Glycosidases"/>
    <property type="match status" value="1"/>
</dbReference>
<protein>
    <recommendedName>
        <fullName evidence="5">non-reducing end alpha-L-arabinofuranosidase</fullName>
        <ecNumber evidence="5">3.2.1.55</ecNumber>
    </recommendedName>
</protein>
<keyword evidence="8" id="KW-0326">Glycosidase</keyword>
<evidence type="ECO:0000256" key="1">
    <source>
        <dbReference type="ARBA" id="ARBA00001462"/>
    </source>
</evidence>
<reference evidence="10" key="1">
    <citation type="submission" date="2020-08" db="EMBL/GenBank/DDBJ databases">
        <authorList>
            <person name="Uke A."/>
            <person name="Chhe C."/>
            <person name="Baramee S."/>
            <person name="Kosugi A."/>
        </authorList>
    </citation>
    <scope>NUCLEOTIDE SEQUENCE</scope>
    <source>
        <strain evidence="10">DA-C8</strain>
    </source>
</reference>
<keyword evidence="6" id="KW-0378">Hydrolase</keyword>